<gene>
    <name evidence="5" type="primary">phbC</name>
    <name evidence="5" type="ordered locus">Hsero_2405</name>
</gene>
<dbReference type="HOGENOM" id="CLU_017387_1_0_4"/>
<dbReference type="InterPro" id="IPR051321">
    <property type="entry name" value="PHA/PHB_synthase"/>
</dbReference>
<reference evidence="5 6" key="1">
    <citation type="submission" date="2010-04" db="EMBL/GenBank/DDBJ databases">
        <title>The genome of Herbaspirillum seropedicae SmR1, an endophytic, nitrogen-fixing, plant-growth promoting beta-Proteobacteria.</title>
        <authorList>
            <person name="Pedrosa F.O."/>
            <person name="Monteiro R.A."/>
            <person name="Wassem R."/>
            <person name="Cruz L.M."/>
            <person name="Ayub R.A."/>
            <person name="Colauto N.B."/>
            <person name="Fernandez M.A."/>
            <person name="Fungaro M.H.P."/>
            <person name="Grisard E.C."/>
            <person name="Hungria M."/>
            <person name="Madeira H.M.F."/>
            <person name="Nodari R.O."/>
            <person name="Osaku C.A."/>
            <person name="Petzl-Erler M.L."/>
            <person name="Terenzi H."/>
            <person name="Vieira L.G.E."/>
            <person name="Almeida M.I.M."/>
            <person name="Alves L.R."/>
            <person name="Arantes O.M.N."/>
            <person name="Balsanelli E."/>
            <person name="Barcellos F.G."/>
            <person name="Baura V.A."/>
            <person name="Binde D.R."/>
            <person name="Campo R.J."/>
            <person name="Chubatsu L.S."/>
            <person name="Chueire L.M.O."/>
            <person name="Ciferri R.R."/>
            <person name="Correa L.C."/>
            <person name="da Conceicao Silva J.L."/>
            <person name="Dabul A.N.G."/>
            <person name="Dambros B.P."/>
            <person name="Faoro H."/>
            <person name="Favetti A."/>
            <person name="Friedermann G."/>
            <person name="Furlaneto M.C."/>
            <person name="Gasques L.S."/>
            <person name="Gimenes C.C.T."/>
            <person name="Gioppo N.M.R."/>
            <person name="Glienke-Blanco C."/>
            <person name="Godoy L.P."/>
            <person name="Guerra M.P."/>
            <person name="Karp S."/>
            <person name="Kava-Cordeiro V."/>
            <person name="Margarido V.P."/>
            <person name="Mathioni S.M."/>
            <person name="Menck-Soares M.A."/>
            <person name="Murace N.K."/>
            <person name="Nicolas M.F."/>
            <person name="Oliveira C.E.C."/>
            <person name="Pagnan N.A.B."/>
            <person name="Pamphile J.A."/>
            <person name="Patussi E.V."/>
            <person name="Pereira L.F.P."/>
            <person name="Pereira-Ferrari L."/>
            <person name="Pinto F.G.S."/>
            <person name="Precoma C."/>
            <person name="Prioli A.J."/>
            <person name="Prioli S.M.A.P."/>
            <person name="Raittz R.T."/>
            <person name="Ramos H.J.O."/>
            <person name="Ribeiro E.M.S.F."/>
            <person name="Rigo L.U."/>
            <person name="Rocha C.L.M.S.C."/>
            <person name="Rocha S.N."/>
            <person name="Santos K."/>
            <person name="Satori D."/>
            <person name="Silva A.G."/>
            <person name="Simao R.C.G."/>
            <person name="Soares M.A.M."/>
            <person name="Souza E.M."/>
            <person name="Steffens M.B.R."/>
            <person name="Steindel M."/>
            <person name="Tadra-Sfeir M.Z."/>
            <person name="Takahashi E.K."/>
            <person name="Torres R.A."/>
            <person name="Valle J.S."/>
            <person name="Vernal J.I."/>
            <person name="Vilas-Boas L.A."/>
            <person name="Watanabe M.A.E."/>
            <person name="Weiss V.A."/>
            <person name="Yates M.A."/>
            <person name="Souza E.M."/>
        </authorList>
    </citation>
    <scope>NUCLEOTIDE SEQUENCE [LARGE SCALE GENOMIC DNA]</scope>
    <source>
        <strain evidence="5 6">SmR1</strain>
    </source>
</reference>
<dbReference type="InterPro" id="IPR029058">
    <property type="entry name" value="AB_hydrolase_fold"/>
</dbReference>
<dbReference type="Pfam" id="PF07167">
    <property type="entry name" value="PhaC_N"/>
    <property type="match status" value="1"/>
</dbReference>
<feature type="domain" description="Poly-beta-hydroxybutyrate polymerase N-terminal" evidence="4">
    <location>
        <begin position="24"/>
        <end position="65"/>
    </location>
</feature>
<dbReference type="Pfam" id="PF12551">
    <property type="entry name" value="PHBC_N"/>
    <property type="match status" value="1"/>
</dbReference>
<sequence>MNGPENREPLAVAGLQEAAIPVAPTVRLDRQIHAALARASGSLSLVSGLLAVTDWAAHLAVSPGKRLELLCLALQQANHLLHYISRSSSSDPDSPSMLPVADRRFSNPDWQRWPFNLWHQSFLLAEQWWAAATRDVWGVEKHHADLVAFAARQCLDVFSPSNQLLTNPEVLRITMEQRGANLLMGMQNCMNDMIGLLLEKPASTARTFMPGRDVAVSPGKVVLRNRIMELIRYAPATETVCPEPLLLIPAWIMKYYILDLSPANSLIRYLVEKGHTVFCVSWKNPAPADRDLSMDDYLDSGFHAALDAVNSACPDRKVHGVGYCLGGTLLSIAAAAMARDGDQRLASLTLLAAQTDFTEPGELGLFIDESQISLLEAQMQQAGTLSQSQMAAAFQMLRSYDLLWSRVIRQYLMGVPAHNSDLMEWNADATRMPALMHSQYLRRLFLDDDLSEGRYEVDGKPVLLADVNLPVFLVGTVRDHVAPWRSVYKLHSLCPAEITFVLASGGHNAGIVSPPGHPRSQFQISTRAAGASYRSADEWMAGTSVTTGSWWPAWADWLAQRSGTPVPAAGMGYDKAHSLADAPGNYIMEQ</sequence>
<dbReference type="Proteomes" id="UP000000329">
    <property type="component" value="Chromosome"/>
</dbReference>
<dbReference type="RefSeq" id="WP_013234383.1">
    <property type="nucleotide sequence ID" value="NC_014323.1"/>
</dbReference>
<dbReference type="eggNOG" id="COG3243">
    <property type="taxonomic scope" value="Bacteria"/>
</dbReference>
<dbReference type="GO" id="GO:0042619">
    <property type="term" value="P:poly-hydroxybutyrate biosynthetic process"/>
    <property type="evidence" value="ECO:0007669"/>
    <property type="project" value="InterPro"/>
</dbReference>
<keyword evidence="1 5" id="KW-0808">Transferase</keyword>
<dbReference type="KEGG" id="hse:Hsero_2405"/>
<accession>D8IVG5</accession>
<dbReference type="GeneID" id="29392176"/>
<dbReference type="AlphaFoldDB" id="D8IVG5"/>
<name>D8IVG5_HERSS</name>
<dbReference type="InterPro" id="IPR022211">
    <property type="entry name" value="PHBC_N"/>
</dbReference>
<feature type="domain" description="Poly-beta-hydroxybutyrate polymerase N-terminal" evidence="3">
    <location>
        <begin position="102"/>
        <end position="270"/>
    </location>
</feature>
<proteinExistence type="predicted"/>
<evidence type="ECO:0000256" key="2">
    <source>
        <dbReference type="ARBA" id="ARBA00023315"/>
    </source>
</evidence>
<dbReference type="OrthoDB" id="7208816at2"/>
<evidence type="ECO:0000259" key="3">
    <source>
        <dbReference type="Pfam" id="PF07167"/>
    </source>
</evidence>
<evidence type="ECO:0000313" key="5">
    <source>
        <dbReference type="EMBL" id="ADJ63904.1"/>
    </source>
</evidence>
<dbReference type="EMBL" id="CP002039">
    <property type="protein sequence ID" value="ADJ63904.1"/>
    <property type="molecule type" value="Genomic_DNA"/>
</dbReference>
<keyword evidence="6" id="KW-1185">Reference proteome</keyword>
<dbReference type="InterPro" id="IPR010941">
    <property type="entry name" value="PhaC_N"/>
</dbReference>
<protein>
    <submittedName>
        <fullName evidence="5">Poly-beta-hydroxyalkanoate synthase protein</fullName>
        <ecNumber evidence="5">2.3.1.-</ecNumber>
    </submittedName>
</protein>
<evidence type="ECO:0000256" key="1">
    <source>
        <dbReference type="ARBA" id="ARBA00022679"/>
    </source>
</evidence>
<dbReference type="EC" id="2.3.1.-" evidence="5"/>
<dbReference type="STRING" id="757424.Hsero_2405"/>
<evidence type="ECO:0000259" key="4">
    <source>
        <dbReference type="Pfam" id="PF12551"/>
    </source>
</evidence>
<dbReference type="SUPFAM" id="SSF53474">
    <property type="entry name" value="alpha/beta-Hydrolases"/>
    <property type="match status" value="1"/>
</dbReference>
<keyword evidence="2 5" id="KW-0012">Acyltransferase</keyword>
<dbReference type="GO" id="GO:0016746">
    <property type="term" value="F:acyltransferase activity"/>
    <property type="evidence" value="ECO:0007669"/>
    <property type="project" value="UniProtKB-KW"/>
</dbReference>
<dbReference type="PANTHER" id="PTHR36837:SF5">
    <property type="entry name" value="POLY-3-HYDROXYBUTYRATE SYNTHASE"/>
    <property type="match status" value="1"/>
</dbReference>
<evidence type="ECO:0000313" key="6">
    <source>
        <dbReference type="Proteomes" id="UP000000329"/>
    </source>
</evidence>
<dbReference type="PANTHER" id="PTHR36837">
    <property type="entry name" value="POLY(3-HYDROXYALKANOATE) POLYMERASE SUBUNIT PHAC"/>
    <property type="match status" value="1"/>
</dbReference>
<dbReference type="Gene3D" id="3.40.50.1820">
    <property type="entry name" value="alpha/beta hydrolase"/>
    <property type="match status" value="1"/>
</dbReference>
<organism evidence="5 6">
    <name type="scientific">Herbaspirillum seropedicae (strain SmR1)</name>
    <dbReference type="NCBI Taxonomy" id="757424"/>
    <lineage>
        <taxon>Bacteria</taxon>
        <taxon>Pseudomonadati</taxon>
        <taxon>Pseudomonadota</taxon>
        <taxon>Betaproteobacteria</taxon>
        <taxon>Burkholderiales</taxon>
        <taxon>Oxalobacteraceae</taxon>
        <taxon>Herbaspirillum</taxon>
    </lineage>
</organism>